<name>A0ABW0J9J8_9BURK</name>
<dbReference type="RefSeq" id="WP_377711799.1">
    <property type="nucleotide sequence ID" value="NZ_JBHSMP010000016.1"/>
</dbReference>
<dbReference type="EMBL" id="JBHSMP010000016">
    <property type="protein sequence ID" value="MFC5429758.1"/>
    <property type="molecule type" value="Genomic_DNA"/>
</dbReference>
<comment type="caution">
    <text evidence="2">The sequence shown here is derived from an EMBL/GenBank/DDBJ whole genome shotgun (WGS) entry which is preliminary data.</text>
</comment>
<evidence type="ECO:0000313" key="3">
    <source>
        <dbReference type="Proteomes" id="UP001596103"/>
    </source>
</evidence>
<organism evidence="2 3">
    <name type="scientific">Paraburkholderia denitrificans</name>
    <dbReference type="NCBI Taxonomy" id="694025"/>
    <lineage>
        <taxon>Bacteria</taxon>
        <taxon>Pseudomonadati</taxon>
        <taxon>Pseudomonadota</taxon>
        <taxon>Betaproteobacteria</taxon>
        <taxon>Burkholderiales</taxon>
        <taxon>Burkholderiaceae</taxon>
        <taxon>Paraburkholderia</taxon>
    </lineage>
</organism>
<feature type="signal peptide" evidence="1">
    <location>
        <begin position="1"/>
        <end position="24"/>
    </location>
</feature>
<dbReference type="Proteomes" id="UP001596103">
    <property type="component" value="Unassembled WGS sequence"/>
</dbReference>
<keyword evidence="3" id="KW-1185">Reference proteome</keyword>
<protein>
    <recommendedName>
        <fullName evidence="4">Autotransporter domain-containing protein</fullName>
    </recommendedName>
</protein>
<evidence type="ECO:0000256" key="1">
    <source>
        <dbReference type="SAM" id="SignalP"/>
    </source>
</evidence>
<feature type="chain" id="PRO_5045653340" description="Autotransporter domain-containing protein" evidence="1">
    <location>
        <begin position="25"/>
        <end position="466"/>
    </location>
</feature>
<accession>A0ABW0J9J8</accession>
<evidence type="ECO:0000313" key="2">
    <source>
        <dbReference type="EMBL" id="MFC5429758.1"/>
    </source>
</evidence>
<keyword evidence="1" id="KW-0732">Signal</keyword>
<gene>
    <name evidence="2" type="ORF">ACFPTO_13265</name>
</gene>
<evidence type="ECO:0008006" key="4">
    <source>
        <dbReference type="Google" id="ProtNLM"/>
    </source>
</evidence>
<reference evidence="3" key="1">
    <citation type="journal article" date="2019" name="Int. J. Syst. Evol. Microbiol.">
        <title>The Global Catalogue of Microorganisms (GCM) 10K type strain sequencing project: providing services to taxonomists for standard genome sequencing and annotation.</title>
        <authorList>
            <consortium name="The Broad Institute Genomics Platform"/>
            <consortium name="The Broad Institute Genome Sequencing Center for Infectious Disease"/>
            <person name="Wu L."/>
            <person name="Ma J."/>
        </authorList>
    </citation>
    <scope>NUCLEOTIDE SEQUENCE [LARGE SCALE GENOMIC DNA]</scope>
    <source>
        <strain evidence="3">CCUG 56042</strain>
    </source>
</reference>
<proteinExistence type="predicted"/>
<sequence>MNNRLSLTVCAVLIAHGYMSPAHAMSCNSGRGYVGTEGVGALKSQGLWHPNGEAFRDNFTINTYAAASGSCMLADNLKATASGVLQYASSVREPGVLDGKQNSALAIATEAYLTYTPSEKVFIDIGKIKRSNGFMFSMNPLDLLRNTSGHPRSATVNADSNNPNSFYEEGSIGVGGTVYADSGTFELAALPKLTTNDSFRESAEKWSMLERTNSTNRFYGAFTTSKFSDFNPTVNMVAGSSYNALGLGVSGYVNDNLILSMESAVARGERWRHLNMEAATAIQQYGNVGDPFGQNSRRLTANLAVGLRYTDSSRTEYGIEYFGQTEGYSRSEWRNYFKTVRFVNGGFAAGLPTGLGASLAPLYGQYANLLAVETDNANRGNNFLGKHYITLFASSKTEQLRKVGWSVSSTTSLADGGTVLKANLSTSVSKNTVLHAGTSFSFGSQQSEFGQFGQRKTIYAGVRFVI</sequence>